<accession>A0A069QNK1</accession>
<name>A0A069QNK1_HOYLO</name>
<sequence>MFDYARCEICALFQSEHGYKCSKKNANIAVRLLKPITCHRTL</sequence>
<dbReference type="AlphaFoldDB" id="A0A069QNK1"/>
<dbReference type="HOGENOM" id="CLU_3255804_0_0_10"/>
<reference evidence="1 2" key="1">
    <citation type="submission" date="2013-08" db="EMBL/GenBank/DDBJ databases">
        <authorList>
            <person name="Weinstock G."/>
            <person name="Sodergren E."/>
            <person name="Wylie T."/>
            <person name="Fulton L."/>
            <person name="Fulton R."/>
            <person name="Fronick C."/>
            <person name="O'Laughlin M."/>
            <person name="Godfrey J."/>
            <person name="Miner T."/>
            <person name="Herter B."/>
            <person name="Appelbaum E."/>
            <person name="Cordes M."/>
            <person name="Lek S."/>
            <person name="Wollam A."/>
            <person name="Pepin K.H."/>
            <person name="Palsikar V.B."/>
            <person name="Mitreva M."/>
            <person name="Wilson R.K."/>
        </authorList>
    </citation>
    <scope>NUCLEOTIDE SEQUENCE [LARGE SCALE GENOMIC DNA]</scope>
    <source>
        <strain evidence="1 2">ATCC 15930</strain>
    </source>
</reference>
<dbReference type="PATRIC" id="fig|1122985.7.peg.389"/>
<comment type="caution">
    <text evidence="1">The sequence shown here is derived from an EMBL/GenBank/DDBJ whole genome shotgun (WGS) entry which is preliminary data.</text>
</comment>
<evidence type="ECO:0000313" key="2">
    <source>
        <dbReference type="Proteomes" id="UP000027442"/>
    </source>
</evidence>
<evidence type="ECO:0000313" key="1">
    <source>
        <dbReference type="EMBL" id="KDR53579.1"/>
    </source>
</evidence>
<proteinExistence type="predicted"/>
<keyword evidence="2" id="KW-1185">Reference proteome</keyword>
<protein>
    <submittedName>
        <fullName evidence="1">Uncharacterized protein</fullName>
    </submittedName>
</protein>
<dbReference type="Proteomes" id="UP000027442">
    <property type="component" value="Unassembled WGS sequence"/>
</dbReference>
<organism evidence="1 2">
    <name type="scientific">Hoylesella loescheii DSM 19665 = JCM 12249 = ATCC 15930</name>
    <dbReference type="NCBI Taxonomy" id="1122985"/>
    <lineage>
        <taxon>Bacteria</taxon>
        <taxon>Pseudomonadati</taxon>
        <taxon>Bacteroidota</taxon>
        <taxon>Bacteroidia</taxon>
        <taxon>Bacteroidales</taxon>
        <taxon>Prevotellaceae</taxon>
        <taxon>Hoylesella</taxon>
    </lineage>
</organism>
<gene>
    <name evidence="1" type="ORF">HMPREF1991_00374</name>
</gene>
<dbReference type="EMBL" id="JNGW01000014">
    <property type="protein sequence ID" value="KDR53579.1"/>
    <property type="molecule type" value="Genomic_DNA"/>
</dbReference>